<comment type="caution">
    <text evidence="2">The sequence shown here is derived from an EMBL/GenBank/DDBJ whole genome shotgun (WGS) entry which is preliminary data.</text>
</comment>
<feature type="compositionally biased region" description="Polar residues" evidence="1">
    <location>
        <begin position="61"/>
        <end position="74"/>
    </location>
</feature>
<reference evidence="2 3" key="1">
    <citation type="submission" date="2024-05" db="EMBL/GenBank/DDBJ databases">
        <title>Genetic variation in Jamaican populations of the coffee berry borer (Hypothenemus hampei).</title>
        <authorList>
            <person name="Errbii M."/>
            <person name="Myrie A."/>
        </authorList>
    </citation>
    <scope>NUCLEOTIDE SEQUENCE [LARGE SCALE GENOMIC DNA]</scope>
    <source>
        <strain evidence="2">JA-Hopewell-2020-01-JO</strain>
        <tissue evidence="2">Whole body</tissue>
    </source>
</reference>
<keyword evidence="3" id="KW-1185">Reference proteome</keyword>
<feature type="region of interest" description="Disordered" evidence="1">
    <location>
        <begin position="52"/>
        <end position="87"/>
    </location>
</feature>
<gene>
    <name evidence="2" type="ORF">ABEB36_014592</name>
</gene>
<accession>A0ABD1E4Z0</accession>
<organism evidence="2 3">
    <name type="scientific">Hypothenemus hampei</name>
    <name type="common">Coffee berry borer</name>
    <dbReference type="NCBI Taxonomy" id="57062"/>
    <lineage>
        <taxon>Eukaryota</taxon>
        <taxon>Metazoa</taxon>
        <taxon>Ecdysozoa</taxon>
        <taxon>Arthropoda</taxon>
        <taxon>Hexapoda</taxon>
        <taxon>Insecta</taxon>
        <taxon>Pterygota</taxon>
        <taxon>Neoptera</taxon>
        <taxon>Endopterygota</taxon>
        <taxon>Coleoptera</taxon>
        <taxon>Polyphaga</taxon>
        <taxon>Cucujiformia</taxon>
        <taxon>Curculionidae</taxon>
        <taxon>Scolytinae</taxon>
        <taxon>Hypothenemus</taxon>
    </lineage>
</organism>
<evidence type="ECO:0000313" key="2">
    <source>
        <dbReference type="EMBL" id="KAL1488794.1"/>
    </source>
</evidence>
<protein>
    <submittedName>
        <fullName evidence="2">Uncharacterized protein</fullName>
    </submittedName>
</protein>
<dbReference type="EMBL" id="JBDJPC010000013">
    <property type="protein sequence ID" value="KAL1488794.1"/>
    <property type="molecule type" value="Genomic_DNA"/>
</dbReference>
<evidence type="ECO:0000256" key="1">
    <source>
        <dbReference type="SAM" id="MobiDB-lite"/>
    </source>
</evidence>
<dbReference type="AlphaFoldDB" id="A0ABD1E4Z0"/>
<evidence type="ECO:0000313" key="3">
    <source>
        <dbReference type="Proteomes" id="UP001566132"/>
    </source>
</evidence>
<dbReference type="Proteomes" id="UP001566132">
    <property type="component" value="Unassembled WGS sequence"/>
</dbReference>
<sequence>MTGFNNNPTTTQYQSAYKKLLSNKLNLIISSFANCAPLDNTLLVCEESTNNNQEQTTNNNKGLTTANNKGLTTNNDDEQVSNKSNSIEKKGKINSQLKIYNFLQDTSYHIFEQNYCKSENNGWFCSEYADEIIKHTAGAVVRILKTKIHYAKCYESLDGTNSSLKSRLTEIKNWRVLKFASDDVNYICKSTEKIIRQKKHLFTNNVYTHLIKETLKILRSTILDDDKHFLEQEPLMDYRSQIIVLIIQKYQGVTYHHAVISGGDFLDHSKIKVPIHMGPQTHRFRDTECQSLRKRTFLYFLTYKRLKTF</sequence>
<proteinExistence type="predicted"/>
<name>A0ABD1E4Z0_HYPHA</name>